<dbReference type="AlphaFoldDB" id="A0A4Y2CWT2"/>
<sequence length="216" mass="25555">MDQIKRKVSQEVKDHFIDDRYKLNSQVDLVEKLDDYDTFRSTFRSKQPRKEWHYDKQNSFKDDPTITTNEKNFPIDEKVNPVCLKRLETAQLESDSLQIKDSSQQKIMGNLANDLKMIKNELRLLQGDIKNLKKERHSLFLQIREKNKHVENLKSSNDSLVKMNAYYVKMKSGKLSFRKGEIMAVRRNPKATVESTKTQPRYRGPIVQSNCHKWLH</sequence>
<reference evidence="2 3" key="1">
    <citation type="journal article" date="2019" name="Sci. Rep.">
        <title>Orb-weaving spider Araneus ventricosus genome elucidates the spidroin gene catalogue.</title>
        <authorList>
            <person name="Kono N."/>
            <person name="Nakamura H."/>
            <person name="Ohtoshi R."/>
            <person name="Moran D.A.P."/>
            <person name="Shinohara A."/>
            <person name="Yoshida Y."/>
            <person name="Fujiwara M."/>
            <person name="Mori M."/>
            <person name="Tomita M."/>
            <person name="Arakawa K."/>
        </authorList>
    </citation>
    <scope>NUCLEOTIDE SEQUENCE [LARGE SCALE GENOMIC DNA]</scope>
</reference>
<proteinExistence type="predicted"/>
<name>A0A4Y2CWT2_ARAVE</name>
<evidence type="ECO:0000313" key="3">
    <source>
        <dbReference type="Proteomes" id="UP000499080"/>
    </source>
</evidence>
<comment type="caution">
    <text evidence="2">The sequence shown here is derived from an EMBL/GenBank/DDBJ whole genome shotgun (WGS) entry which is preliminary data.</text>
</comment>
<keyword evidence="1" id="KW-0175">Coiled coil</keyword>
<accession>A0A4Y2CWT2</accession>
<organism evidence="2 3">
    <name type="scientific">Araneus ventricosus</name>
    <name type="common">Orbweaver spider</name>
    <name type="synonym">Epeira ventricosa</name>
    <dbReference type="NCBI Taxonomy" id="182803"/>
    <lineage>
        <taxon>Eukaryota</taxon>
        <taxon>Metazoa</taxon>
        <taxon>Ecdysozoa</taxon>
        <taxon>Arthropoda</taxon>
        <taxon>Chelicerata</taxon>
        <taxon>Arachnida</taxon>
        <taxon>Araneae</taxon>
        <taxon>Araneomorphae</taxon>
        <taxon>Entelegynae</taxon>
        <taxon>Araneoidea</taxon>
        <taxon>Araneidae</taxon>
        <taxon>Araneus</taxon>
    </lineage>
</organism>
<protein>
    <submittedName>
        <fullName evidence="2">Uncharacterized protein</fullName>
    </submittedName>
</protein>
<evidence type="ECO:0000313" key="2">
    <source>
        <dbReference type="EMBL" id="GBM08900.1"/>
    </source>
</evidence>
<gene>
    <name evidence="2" type="ORF">AVEN_57446_1</name>
</gene>
<dbReference type="EMBL" id="BGPR01000262">
    <property type="protein sequence ID" value="GBM08900.1"/>
    <property type="molecule type" value="Genomic_DNA"/>
</dbReference>
<feature type="coiled-coil region" evidence="1">
    <location>
        <begin position="108"/>
        <end position="135"/>
    </location>
</feature>
<keyword evidence="3" id="KW-1185">Reference proteome</keyword>
<dbReference type="Proteomes" id="UP000499080">
    <property type="component" value="Unassembled WGS sequence"/>
</dbReference>
<evidence type="ECO:0000256" key="1">
    <source>
        <dbReference type="SAM" id="Coils"/>
    </source>
</evidence>